<organism evidence="7 8">
    <name type="scientific">Paenibacillus herberti</name>
    <dbReference type="NCBI Taxonomy" id="1619309"/>
    <lineage>
        <taxon>Bacteria</taxon>
        <taxon>Bacillati</taxon>
        <taxon>Bacillota</taxon>
        <taxon>Bacilli</taxon>
        <taxon>Bacillales</taxon>
        <taxon>Paenibacillaceae</taxon>
        <taxon>Paenibacillus</taxon>
    </lineage>
</organism>
<dbReference type="Gene3D" id="1.10.150.130">
    <property type="match status" value="1"/>
</dbReference>
<comment type="caution">
    <text evidence="7">The sequence shown here is derived from an EMBL/GenBank/DDBJ whole genome shotgun (WGS) entry which is preliminary data.</text>
</comment>
<dbReference type="Gene3D" id="1.10.443.10">
    <property type="entry name" value="Intergrase catalytic core"/>
    <property type="match status" value="1"/>
</dbReference>
<dbReference type="PANTHER" id="PTHR30349:SF64">
    <property type="entry name" value="PROPHAGE INTEGRASE INTD-RELATED"/>
    <property type="match status" value="1"/>
</dbReference>
<dbReference type="Pfam" id="PF00589">
    <property type="entry name" value="Phage_integrase"/>
    <property type="match status" value="1"/>
</dbReference>
<gene>
    <name evidence="7" type="ORF">CGZ75_12345</name>
</gene>
<evidence type="ECO:0000256" key="1">
    <source>
        <dbReference type="ARBA" id="ARBA00008857"/>
    </source>
</evidence>
<protein>
    <submittedName>
        <fullName evidence="7">Site-specific integrase</fullName>
    </submittedName>
</protein>
<dbReference type="InterPro" id="IPR010998">
    <property type="entry name" value="Integrase_recombinase_N"/>
</dbReference>
<keyword evidence="3" id="KW-0233">DNA recombination</keyword>
<evidence type="ECO:0000256" key="3">
    <source>
        <dbReference type="ARBA" id="ARBA00023172"/>
    </source>
</evidence>
<dbReference type="InterPro" id="IPR013762">
    <property type="entry name" value="Integrase-like_cat_sf"/>
</dbReference>
<accession>A0A229P604</accession>
<keyword evidence="2 4" id="KW-0238">DNA-binding</keyword>
<evidence type="ECO:0000256" key="2">
    <source>
        <dbReference type="ARBA" id="ARBA00023125"/>
    </source>
</evidence>
<proteinExistence type="inferred from homology"/>
<evidence type="ECO:0000313" key="7">
    <source>
        <dbReference type="EMBL" id="OXM17355.1"/>
    </source>
</evidence>
<dbReference type="GO" id="GO:0006310">
    <property type="term" value="P:DNA recombination"/>
    <property type="evidence" value="ECO:0007669"/>
    <property type="project" value="UniProtKB-KW"/>
</dbReference>
<evidence type="ECO:0000256" key="4">
    <source>
        <dbReference type="PROSITE-ProRule" id="PRU01248"/>
    </source>
</evidence>
<dbReference type="CDD" id="cd01189">
    <property type="entry name" value="INT_ICEBs1_C_like"/>
    <property type="match status" value="1"/>
</dbReference>
<reference evidence="7 8" key="1">
    <citation type="submission" date="2017-07" db="EMBL/GenBank/DDBJ databases">
        <title>Paenibacillus herberti R33 genome sequencing and assembly.</title>
        <authorList>
            <person name="Su W."/>
        </authorList>
    </citation>
    <scope>NUCLEOTIDE SEQUENCE [LARGE SCALE GENOMIC DNA]</scope>
    <source>
        <strain evidence="7 8">R33</strain>
    </source>
</reference>
<dbReference type="OrthoDB" id="9803188at2"/>
<dbReference type="PROSITE" id="PS51900">
    <property type="entry name" value="CB"/>
    <property type="match status" value="1"/>
</dbReference>
<feature type="domain" description="Tyr recombinase" evidence="5">
    <location>
        <begin position="181"/>
        <end position="388"/>
    </location>
</feature>
<comment type="similarity">
    <text evidence="1">Belongs to the 'phage' integrase family.</text>
</comment>
<dbReference type="GO" id="GO:0003677">
    <property type="term" value="F:DNA binding"/>
    <property type="evidence" value="ECO:0007669"/>
    <property type="project" value="UniProtKB-UniRule"/>
</dbReference>
<dbReference type="InterPro" id="IPR044068">
    <property type="entry name" value="CB"/>
</dbReference>
<dbReference type="AlphaFoldDB" id="A0A229P604"/>
<dbReference type="EMBL" id="NMUQ01000001">
    <property type="protein sequence ID" value="OXM17355.1"/>
    <property type="molecule type" value="Genomic_DNA"/>
</dbReference>
<evidence type="ECO:0000259" key="6">
    <source>
        <dbReference type="PROSITE" id="PS51900"/>
    </source>
</evidence>
<dbReference type="SUPFAM" id="SSF56349">
    <property type="entry name" value="DNA breaking-rejoining enzymes"/>
    <property type="match status" value="1"/>
</dbReference>
<dbReference type="InterPro" id="IPR002104">
    <property type="entry name" value="Integrase_catalytic"/>
</dbReference>
<dbReference type="PROSITE" id="PS51898">
    <property type="entry name" value="TYR_RECOMBINASE"/>
    <property type="match status" value="1"/>
</dbReference>
<keyword evidence="8" id="KW-1185">Reference proteome</keyword>
<dbReference type="InterPro" id="IPR050090">
    <property type="entry name" value="Tyrosine_recombinase_XerCD"/>
</dbReference>
<dbReference type="InterPro" id="IPR011010">
    <property type="entry name" value="DNA_brk_join_enz"/>
</dbReference>
<dbReference type="Proteomes" id="UP000215145">
    <property type="component" value="Unassembled WGS sequence"/>
</dbReference>
<feature type="domain" description="Core-binding (CB)" evidence="6">
    <location>
        <begin position="69"/>
        <end position="151"/>
    </location>
</feature>
<dbReference type="RefSeq" id="WP_089524430.1">
    <property type="nucleotide sequence ID" value="NZ_NMUQ01000001.1"/>
</dbReference>
<dbReference type="GO" id="GO:0015074">
    <property type="term" value="P:DNA integration"/>
    <property type="evidence" value="ECO:0007669"/>
    <property type="project" value="InterPro"/>
</dbReference>
<evidence type="ECO:0000313" key="8">
    <source>
        <dbReference type="Proteomes" id="UP000215145"/>
    </source>
</evidence>
<dbReference type="PANTHER" id="PTHR30349">
    <property type="entry name" value="PHAGE INTEGRASE-RELATED"/>
    <property type="match status" value="1"/>
</dbReference>
<evidence type="ECO:0000259" key="5">
    <source>
        <dbReference type="PROSITE" id="PS51898"/>
    </source>
</evidence>
<sequence length="406" mass="47323">MASFKKIPANNKQGYKWMCIKDGPADPATGARNQIKRRADTRKEAEARCDEAIRSLTEFGIDVKKLKNLTFEKVAEEWIESYHRTGVKKRTIIIRKSCIKTILRFNGQKIIDRVTPRDHQYMLNTMDDEGYSKSTIELVHVTANMIYKYAVKMKYRKDNPATGAVIPIRRRTVEEIENNPIEEKYLERHELSEFLEAVIQHGLKLDKEVFFTLTFGGMRMGELLAFKWTDLTPLIKHIRVTKTLFSEKNNMKQYELVPPKTNASIREFDLDELIIDMLMALKQKQEEEFESIRLVIKDFHDGNFIIRNDNGYPWTPKKLSLRLERILKKTKITKRVTSHIFRHTHISMLTEAGVPLSTIMQRVGHDDPKTTLKIYTHITEKMKKDAATMVSTSYEDILKGLVLQET</sequence>
<name>A0A229P604_9BACL</name>